<keyword evidence="3" id="KW-0173">Coenzyme A biosynthesis</keyword>
<keyword evidence="6" id="KW-1185">Reference proteome</keyword>
<dbReference type="InterPro" id="IPR001977">
    <property type="entry name" value="Depp_CoAkinase"/>
</dbReference>
<organism evidence="5 6">
    <name type="scientific">Bombiscardovia apis</name>
    <dbReference type="NCBI Taxonomy" id="2932182"/>
    <lineage>
        <taxon>Bacteria</taxon>
        <taxon>Bacillati</taxon>
        <taxon>Actinomycetota</taxon>
        <taxon>Actinomycetes</taxon>
        <taxon>Bifidobacteriales</taxon>
        <taxon>Bifidobacteriaceae</taxon>
        <taxon>Bombiscardovia</taxon>
    </lineage>
</organism>
<dbReference type="PROSITE" id="PS51219">
    <property type="entry name" value="DPCK"/>
    <property type="match status" value="1"/>
</dbReference>
<feature type="binding site" evidence="3">
    <location>
        <begin position="11"/>
        <end position="16"/>
    </location>
    <ligand>
        <name>ATP</name>
        <dbReference type="ChEBI" id="CHEBI:30616"/>
    </ligand>
</feature>
<evidence type="ECO:0000313" key="5">
    <source>
        <dbReference type="EMBL" id="BDR54476.1"/>
    </source>
</evidence>
<dbReference type="Pfam" id="PF01121">
    <property type="entry name" value="CoaE"/>
    <property type="match status" value="1"/>
</dbReference>
<evidence type="ECO:0000256" key="2">
    <source>
        <dbReference type="ARBA" id="ARBA00022840"/>
    </source>
</evidence>
<dbReference type="HAMAP" id="MF_00376">
    <property type="entry name" value="Dephospho_CoA_kinase"/>
    <property type="match status" value="1"/>
</dbReference>
<dbReference type="InterPro" id="IPR027417">
    <property type="entry name" value="P-loop_NTPase"/>
</dbReference>
<dbReference type="PANTHER" id="PTHR10695:SF46">
    <property type="entry name" value="BIFUNCTIONAL COENZYME A SYNTHASE-RELATED"/>
    <property type="match status" value="1"/>
</dbReference>
<dbReference type="Proteomes" id="UP001321748">
    <property type="component" value="Chromosome"/>
</dbReference>
<proteinExistence type="inferred from homology"/>
<sequence>MLRVGLTGGIAAGKSTVARRFVEAGACLIDYDRIAHEITEPGGLAIEPIYAAFGKQAIESNGALNRIWLASQVFSSPAQLKRLNTIEHPLIYQEAARLEEPWMDTASVVVHDVPLLASVYQTIPFSFDFIITVEAPETTRIARMVNERHMTQAQAVARVANQASQADRERLADIVIDASQPIEQMFDCVDRIYVQLQQQAQLRL</sequence>
<keyword evidence="3" id="KW-0808">Transferase</keyword>
<evidence type="ECO:0000256" key="3">
    <source>
        <dbReference type="HAMAP-Rule" id="MF_00376"/>
    </source>
</evidence>
<evidence type="ECO:0000313" key="6">
    <source>
        <dbReference type="Proteomes" id="UP001321748"/>
    </source>
</evidence>
<dbReference type="NCBIfam" id="TIGR00152">
    <property type="entry name" value="dephospho-CoA kinase"/>
    <property type="match status" value="1"/>
</dbReference>
<evidence type="ECO:0000256" key="4">
    <source>
        <dbReference type="NCBIfam" id="TIGR00152"/>
    </source>
</evidence>
<dbReference type="EMBL" id="AP026800">
    <property type="protein sequence ID" value="BDR54476.1"/>
    <property type="molecule type" value="Genomic_DNA"/>
</dbReference>
<comment type="pathway">
    <text evidence="3">Cofactor biosynthesis; coenzyme A biosynthesis; CoA from (R)-pantothenate: step 5/5.</text>
</comment>
<comment type="function">
    <text evidence="3">Catalyzes the phosphorylation of the 3'-hydroxyl group of dephosphocoenzyme A to form coenzyme A.</text>
</comment>
<dbReference type="PANTHER" id="PTHR10695">
    <property type="entry name" value="DEPHOSPHO-COA KINASE-RELATED"/>
    <property type="match status" value="1"/>
</dbReference>
<dbReference type="CDD" id="cd02022">
    <property type="entry name" value="DPCK"/>
    <property type="match status" value="1"/>
</dbReference>
<keyword evidence="2 3" id="KW-0067">ATP-binding</keyword>
<protein>
    <recommendedName>
        <fullName evidence="3 4">Dephospho-CoA kinase</fullName>
        <ecNumber evidence="3 4">2.7.1.24</ecNumber>
    </recommendedName>
    <alternativeName>
        <fullName evidence="3">Dephosphocoenzyme A kinase</fullName>
    </alternativeName>
</protein>
<dbReference type="SUPFAM" id="SSF52540">
    <property type="entry name" value="P-loop containing nucleoside triphosphate hydrolases"/>
    <property type="match status" value="1"/>
</dbReference>
<keyword evidence="3 5" id="KW-0418">Kinase</keyword>
<keyword evidence="1 3" id="KW-0547">Nucleotide-binding</keyword>
<dbReference type="GO" id="GO:0016301">
    <property type="term" value="F:kinase activity"/>
    <property type="evidence" value="ECO:0007669"/>
    <property type="project" value="UniProtKB-KW"/>
</dbReference>
<dbReference type="Gene3D" id="3.40.50.300">
    <property type="entry name" value="P-loop containing nucleotide triphosphate hydrolases"/>
    <property type="match status" value="1"/>
</dbReference>
<accession>A0ABN6SEN3</accession>
<comment type="catalytic activity">
    <reaction evidence="3">
        <text>3'-dephospho-CoA + ATP = ADP + CoA + H(+)</text>
        <dbReference type="Rhea" id="RHEA:18245"/>
        <dbReference type="ChEBI" id="CHEBI:15378"/>
        <dbReference type="ChEBI" id="CHEBI:30616"/>
        <dbReference type="ChEBI" id="CHEBI:57287"/>
        <dbReference type="ChEBI" id="CHEBI:57328"/>
        <dbReference type="ChEBI" id="CHEBI:456216"/>
        <dbReference type="EC" id="2.7.1.24"/>
    </reaction>
</comment>
<reference evidence="5 6" key="1">
    <citation type="journal article" date="2023" name="Microbiol. Spectr.">
        <title>Symbiosis of Carpenter Bees with Uncharacterized Lactic Acid Bacteria Showing NAD Auxotrophy.</title>
        <authorList>
            <person name="Kawasaki S."/>
            <person name="Ozawa K."/>
            <person name="Mori T."/>
            <person name="Yamamoto A."/>
            <person name="Ito M."/>
            <person name="Ohkuma M."/>
            <person name="Sakamoto M."/>
            <person name="Matsutani M."/>
        </authorList>
    </citation>
    <scope>NUCLEOTIDE SEQUENCE [LARGE SCALE GENOMIC DNA]</scope>
    <source>
        <strain evidence="5 6">KimH</strain>
    </source>
</reference>
<keyword evidence="3" id="KW-0963">Cytoplasm</keyword>
<evidence type="ECO:0000256" key="1">
    <source>
        <dbReference type="ARBA" id="ARBA00022741"/>
    </source>
</evidence>
<comment type="similarity">
    <text evidence="3">Belongs to the CoaE family.</text>
</comment>
<gene>
    <name evidence="3 5" type="primary">coaE</name>
    <name evidence="5" type="ORF">KIMH_05870</name>
</gene>
<comment type="subcellular location">
    <subcellularLocation>
        <location evidence="3">Cytoplasm</location>
    </subcellularLocation>
</comment>
<dbReference type="RefSeq" id="WP_317643485.1">
    <property type="nucleotide sequence ID" value="NZ_AP026800.1"/>
</dbReference>
<dbReference type="EC" id="2.7.1.24" evidence="3 4"/>
<name>A0ABN6SEN3_9BIFI</name>